<dbReference type="PATRIC" id="fig|1459.3.peg.2323"/>
<dbReference type="Pfam" id="PF01433">
    <property type="entry name" value="Peptidase_M1"/>
    <property type="match status" value="1"/>
</dbReference>
<feature type="transmembrane region" description="Helical" evidence="6">
    <location>
        <begin position="7"/>
        <end position="32"/>
    </location>
</feature>
<dbReference type="SUPFAM" id="SSF55486">
    <property type="entry name" value="Metalloproteases ('zincins'), catalytic domain"/>
    <property type="match status" value="1"/>
</dbReference>
<dbReference type="InterPro" id="IPR027268">
    <property type="entry name" value="Peptidase_M4/M1_CTD_sf"/>
</dbReference>
<dbReference type="STRING" id="1459.AF332_10890"/>
<dbReference type="PROSITE" id="PS50928">
    <property type="entry name" value="ABC_TM1"/>
    <property type="match status" value="1"/>
</dbReference>
<dbReference type="EMBL" id="LGUF01000007">
    <property type="protein sequence ID" value="KON87276.1"/>
    <property type="molecule type" value="Genomic_DNA"/>
</dbReference>
<organism evidence="8 9">
    <name type="scientific">Sporosarcina globispora</name>
    <name type="common">Bacillus globisporus</name>
    <dbReference type="NCBI Taxonomy" id="1459"/>
    <lineage>
        <taxon>Bacteria</taxon>
        <taxon>Bacillati</taxon>
        <taxon>Bacillota</taxon>
        <taxon>Bacilli</taxon>
        <taxon>Bacillales</taxon>
        <taxon>Caryophanaceae</taxon>
        <taxon>Sporosarcina</taxon>
    </lineage>
</organism>
<dbReference type="SUPFAM" id="SSF161098">
    <property type="entry name" value="MetI-like"/>
    <property type="match status" value="1"/>
</dbReference>
<dbReference type="GO" id="GO:0008237">
    <property type="term" value="F:metallopeptidase activity"/>
    <property type="evidence" value="ECO:0007669"/>
    <property type="project" value="InterPro"/>
</dbReference>
<feature type="transmembrane region" description="Helical" evidence="6">
    <location>
        <begin position="115"/>
        <end position="136"/>
    </location>
</feature>
<evidence type="ECO:0000256" key="4">
    <source>
        <dbReference type="ARBA" id="ARBA00022989"/>
    </source>
</evidence>
<feature type="transmembrane region" description="Helical" evidence="6">
    <location>
        <begin position="148"/>
        <end position="170"/>
    </location>
</feature>
<dbReference type="GO" id="GO:0055085">
    <property type="term" value="P:transmembrane transport"/>
    <property type="evidence" value="ECO:0007669"/>
    <property type="project" value="InterPro"/>
</dbReference>
<evidence type="ECO:0000256" key="1">
    <source>
        <dbReference type="ARBA" id="ARBA00004141"/>
    </source>
</evidence>
<comment type="subcellular location">
    <subcellularLocation>
        <location evidence="6">Cell membrane</location>
        <topology evidence="6">Multi-pass membrane protein</topology>
    </subcellularLocation>
    <subcellularLocation>
        <location evidence="1">Membrane</location>
        <topology evidence="1">Multi-pass membrane protein</topology>
    </subcellularLocation>
</comment>
<feature type="transmembrane region" description="Helical" evidence="6">
    <location>
        <begin position="335"/>
        <end position="353"/>
    </location>
</feature>
<keyword evidence="5 6" id="KW-0472">Membrane</keyword>
<evidence type="ECO:0000256" key="5">
    <source>
        <dbReference type="ARBA" id="ARBA00023136"/>
    </source>
</evidence>
<keyword evidence="2 6" id="KW-0813">Transport</keyword>
<feature type="transmembrane region" description="Helical" evidence="6">
    <location>
        <begin position="209"/>
        <end position="234"/>
    </location>
</feature>
<accession>A0A0M0GCX5</accession>
<keyword evidence="9" id="KW-1185">Reference proteome</keyword>
<feature type="transmembrane region" description="Helical" evidence="6">
    <location>
        <begin position="270"/>
        <end position="292"/>
    </location>
</feature>
<feature type="domain" description="ABC transmembrane type-1" evidence="7">
    <location>
        <begin position="81"/>
        <end position="289"/>
    </location>
</feature>
<dbReference type="PANTHER" id="PTHR43839">
    <property type="entry name" value="OPPC IN A BINDING PROTEIN-DEPENDENT TRANSPORT SYSTEM"/>
    <property type="match status" value="1"/>
</dbReference>
<dbReference type="CDD" id="cd06261">
    <property type="entry name" value="TM_PBP2"/>
    <property type="match status" value="1"/>
</dbReference>
<dbReference type="InterPro" id="IPR014782">
    <property type="entry name" value="Peptidase_M1_dom"/>
</dbReference>
<dbReference type="RefSeq" id="WP_053434620.1">
    <property type="nucleotide sequence ID" value="NZ_LGUF01000007.1"/>
</dbReference>
<dbReference type="GO" id="GO:0008270">
    <property type="term" value="F:zinc ion binding"/>
    <property type="evidence" value="ECO:0007669"/>
    <property type="project" value="InterPro"/>
</dbReference>
<evidence type="ECO:0000256" key="6">
    <source>
        <dbReference type="RuleBase" id="RU363032"/>
    </source>
</evidence>
<dbReference type="AlphaFoldDB" id="A0A0M0GCX5"/>
<protein>
    <submittedName>
        <fullName evidence="8">Aminopeptidase N</fullName>
    </submittedName>
</protein>
<dbReference type="InterPro" id="IPR035906">
    <property type="entry name" value="MetI-like_sf"/>
</dbReference>
<proteinExistence type="inferred from homology"/>
<dbReference type="PANTHER" id="PTHR43839:SF3">
    <property type="entry name" value="OLIGOPEPTIDE ABC TRANSPORTER, PERMEASE PROTEIN"/>
    <property type="match status" value="1"/>
</dbReference>
<name>A0A0M0GCX5_SPOGL</name>
<evidence type="ECO:0000313" key="8">
    <source>
        <dbReference type="EMBL" id="KON87276.1"/>
    </source>
</evidence>
<comment type="similarity">
    <text evidence="6">Belongs to the binding-protein-dependent transport system permease family.</text>
</comment>
<keyword evidence="8" id="KW-0645">Protease</keyword>
<keyword evidence="3 6" id="KW-0812">Transmembrane</keyword>
<evidence type="ECO:0000256" key="2">
    <source>
        <dbReference type="ARBA" id="ARBA00022448"/>
    </source>
</evidence>
<keyword evidence="8" id="KW-0378">Hydrolase</keyword>
<comment type="caution">
    <text evidence="8">The sequence shown here is derived from an EMBL/GenBank/DDBJ whole genome shotgun (WGS) entry which is preliminary data.</text>
</comment>
<dbReference type="CDD" id="cd09604">
    <property type="entry name" value="M1_APN_like"/>
    <property type="match status" value="1"/>
</dbReference>
<feature type="transmembrane region" description="Helical" evidence="6">
    <location>
        <begin position="83"/>
        <end position="108"/>
    </location>
</feature>
<gene>
    <name evidence="8" type="ORF">AF332_10890</name>
</gene>
<evidence type="ECO:0000256" key="3">
    <source>
        <dbReference type="ARBA" id="ARBA00022692"/>
    </source>
</evidence>
<dbReference type="InterPro" id="IPR042097">
    <property type="entry name" value="Aminopeptidase_N-like_N_sf"/>
</dbReference>
<dbReference type="Gene3D" id="1.10.3720.10">
    <property type="entry name" value="MetI-like"/>
    <property type="match status" value="1"/>
</dbReference>
<evidence type="ECO:0000313" key="9">
    <source>
        <dbReference type="Proteomes" id="UP000037109"/>
    </source>
</evidence>
<dbReference type="OrthoDB" id="3268975at2"/>
<dbReference type="Gene3D" id="2.60.40.1730">
    <property type="entry name" value="tricorn interacting facor f3 domain"/>
    <property type="match status" value="1"/>
</dbReference>
<dbReference type="Gene3D" id="1.10.390.10">
    <property type="entry name" value="Neutral Protease Domain 2"/>
    <property type="match status" value="1"/>
</dbReference>
<sequence length="802" mass="90722">MNKLIKINYSLIIGILMAAVLLFFCIFGPMLAPHSLTSVLETQYTNGKVLAPPLEPFESSSYPLGTDKWGYDLLSMILYGLRYTVFIAAAVTSIKMAFGAIIGLYAGILKRTPGWLIAFENAWSYVPLFLILYFFLSPISFNSNLKQSVLIGYFIVIASIISIPSIVSSVRLKTAELYKSVYIEAAKALGAGKHRLIWKHIFPQLKETFLVMFILEIVYVIALMGQLALLNIFVGGTIMRYDPIIYLSATKELAGLAGQARLNIYGNTHILIAPLAVLLLTTVSFSLLANGLKNRFQSNYQRTPWIKTGHEPLVQPSRKQYGRKKKFWSYSGPKAAFAALVIAFAGAGVYVVAAKNSNVGVKSGSRADYKIDLEMNSEGYFTVNADIEMKNQSNKEWNELVFYFIPNVFEDGHTFDSVEGTSEADITKVTVNGQKANYKLKGDTLTIDLKSDMKDKSKHKVKIEYGFTVPDRGSRFSKVGTNYYLAQWYPMAAVFQKGKWNKEPYMEGLETFHTGFSDFNVSYKLPEGYSLASTAGIDPAEGENEGTVKAKRVRDFFMAVMKDMKVYETEAKEGVKVRLFSRSNHDKDPEASLALAKKALTFYQDKIGEYPHEQLDIVLDEGQFMEYPGIVTINPYIDDKRFYEISIVHEIAHQYFYGVVANDPYNHAWVDEGITEFATSMYFYAGQNQDERQAFGISHYRMEAIEEAGLGRQYSNVPINEVKHSGFIYGQPALEIYEMIQEKYTLKGESPEAVGMQFLSDYYQKFRYKEVDTKEFIYFTKDYFSVPAGYFNNWIDTSKVNS</sequence>
<reference evidence="9" key="1">
    <citation type="submission" date="2015-07" db="EMBL/GenBank/DDBJ databases">
        <title>Fjat-10036 dsm4.</title>
        <authorList>
            <person name="Liu B."/>
            <person name="Wang J."/>
            <person name="Zhu Y."/>
            <person name="Liu G."/>
            <person name="Chen Q."/>
            <person name="Chen Z."/>
            <person name="Lan J."/>
            <person name="Che J."/>
            <person name="Ge C."/>
            <person name="Shi H."/>
            <person name="Pan Z."/>
            <person name="Liu X."/>
        </authorList>
    </citation>
    <scope>NUCLEOTIDE SEQUENCE [LARGE SCALE GENOMIC DNA]</scope>
    <source>
        <strain evidence="9">DSM 4</strain>
    </source>
</reference>
<dbReference type="GO" id="GO:0005886">
    <property type="term" value="C:plasma membrane"/>
    <property type="evidence" value="ECO:0007669"/>
    <property type="project" value="UniProtKB-SubCell"/>
</dbReference>
<dbReference type="GO" id="GO:0004177">
    <property type="term" value="F:aminopeptidase activity"/>
    <property type="evidence" value="ECO:0007669"/>
    <property type="project" value="UniProtKB-KW"/>
</dbReference>
<dbReference type="Pfam" id="PF00528">
    <property type="entry name" value="BPD_transp_1"/>
    <property type="match status" value="1"/>
</dbReference>
<dbReference type="InterPro" id="IPR000515">
    <property type="entry name" value="MetI-like"/>
</dbReference>
<keyword evidence="4 6" id="KW-1133">Transmembrane helix</keyword>
<evidence type="ECO:0000259" key="7">
    <source>
        <dbReference type="PROSITE" id="PS50928"/>
    </source>
</evidence>
<dbReference type="Proteomes" id="UP000037109">
    <property type="component" value="Unassembled WGS sequence"/>
</dbReference>
<keyword evidence="8" id="KW-0031">Aminopeptidase</keyword>